<protein>
    <submittedName>
        <fullName evidence="2">Uncharacterized protein</fullName>
    </submittedName>
</protein>
<evidence type="ECO:0000256" key="1">
    <source>
        <dbReference type="SAM" id="MobiDB-lite"/>
    </source>
</evidence>
<organism evidence="2 3">
    <name type="scientific">Herbaspirillum rubrisubalbicans Os34</name>
    <dbReference type="NCBI Taxonomy" id="1235827"/>
    <lineage>
        <taxon>Bacteria</taxon>
        <taxon>Pseudomonadati</taxon>
        <taxon>Pseudomonadota</taxon>
        <taxon>Betaproteobacteria</taxon>
        <taxon>Burkholderiales</taxon>
        <taxon>Oxalobacteraceae</taxon>
        <taxon>Herbaspirillum</taxon>
    </lineage>
</organism>
<accession>A0A6M3ZY94</accession>
<dbReference type="Proteomes" id="UP000501648">
    <property type="component" value="Chromosome"/>
</dbReference>
<gene>
    <name evidence="2" type="ORF">C798_24055</name>
</gene>
<name>A0A6M3ZY94_9BURK</name>
<feature type="compositionally biased region" description="Polar residues" evidence="1">
    <location>
        <begin position="1"/>
        <end position="15"/>
    </location>
</feature>
<feature type="compositionally biased region" description="Low complexity" evidence="1">
    <location>
        <begin position="25"/>
        <end position="40"/>
    </location>
</feature>
<reference evidence="2 3" key="1">
    <citation type="journal article" date="2012" name="J. Bacteriol.">
        <title>Genome sequence of the pathogenic Herbaspirillum seropedicae strain Os34, isolated from rice roots.</title>
        <authorList>
            <person name="Ye W."/>
            <person name="Ye S."/>
            <person name="Liu J."/>
            <person name="Chang S."/>
            <person name="Chen M."/>
            <person name="Zhu B."/>
            <person name="Guo L."/>
            <person name="An Q."/>
        </authorList>
    </citation>
    <scope>NUCLEOTIDE SEQUENCE [LARGE SCALE GENOMIC DNA]</scope>
    <source>
        <strain evidence="2 3">Os34</strain>
    </source>
</reference>
<dbReference type="AlphaFoldDB" id="A0A6M3ZY94"/>
<evidence type="ECO:0000313" key="3">
    <source>
        <dbReference type="Proteomes" id="UP000501648"/>
    </source>
</evidence>
<dbReference type="EMBL" id="CP008956">
    <property type="protein sequence ID" value="QJQ03193.1"/>
    <property type="molecule type" value="Genomic_DNA"/>
</dbReference>
<feature type="region of interest" description="Disordered" evidence="1">
    <location>
        <begin position="1"/>
        <end position="63"/>
    </location>
</feature>
<sequence>MYVNRSSNPYGYSSGSDDESKKQISSPPAESSSSYQPSSRIPDRNRRVMFQLPEPGPTEPTLTRSVEHTSFERFERVPDFAEKRAQKNREAAAKLVAMRTSDSKSERKIAKDCIKQGTIPFIIRNEYNVSRDEDIADVLQRYQDTRKNR</sequence>
<evidence type="ECO:0000313" key="2">
    <source>
        <dbReference type="EMBL" id="QJQ03193.1"/>
    </source>
</evidence>
<proteinExistence type="predicted"/>